<dbReference type="OrthoDB" id="3431870at2"/>
<dbReference type="RefSeq" id="WP_121788910.1">
    <property type="nucleotide sequence ID" value="NZ_CP033073.1"/>
</dbReference>
<feature type="compositionally biased region" description="Basic and acidic residues" evidence="1">
    <location>
        <begin position="31"/>
        <end position="44"/>
    </location>
</feature>
<protein>
    <submittedName>
        <fullName evidence="2">Uncharacterized protein</fullName>
    </submittedName>
</protein>
<feature type="region of interest" description="Disordered" evidence="1">
    <location>
        <begin position="67"/>
        <end position="91"/>
    </location>
</feature>
<feature type="compositionally biased region" description="Basic and acidic residues" evidence="1">
    <location>
        <begin position="67"/>
        <end position="82"/>
    </location>
</feature>
<dbReference type="EMBL" id="CP033073">
    <property type="protein sequence ID" value="AYN41472.1"/>
    <property type="molecule type" value="Genomic_DNA"/>
</dbReference>
<gene>
    <name evidence="2" type="ORF">D9753_24200</name>
</gene>
<keyword evidence="3" id="KW-1185">Reference proteome</keyword>
<reference evidence="2 3" key="1">
    <citation type="submission" date="2018-10" db="EMBL/GenBank/DDBJ databases">
        <title>The genome of Streptomyces dangxiongensis Z022.</title>
        <authorList>
            <person name="Zhang B."/>
        </authorList>
    </citation>
    <scope>NUCLEOTIDE SEQUENCE [LARGE SCALE GENOMIC DNA]</scope>
    <source>
        <strain evidence="2 3">Z022</strain>
    </source>
</reference>
<evidence type="ECO:0000313" key="2">
    <source>
        <dbReference type="EMBL" id="AYN41472.1"/>
    </source>
</evidence>
<sequence>MGDILFRSTVHAERLRFTREPRTAVRFPGTGERESTSHSDRTHLPDTVAPGQEYQDVTVAYHLATRLTREPDAGRSGDDGLARVEGPNPGG</sequence>
<evidence type="ECO:0000313" key="3">
    <source>
        <dbReference type="Proteomes" id="UP000268329"/>
    </source>
</evidence>
<dbReference type="KEGG" id="sdd:D9753_24200"/>
<accession>A0A3G2JMC2</accession>
<name>A0A3G2JMC2_9ACTN</name>
<evidence type="ECO:0000256" key="1">
    <source>
        <dbReference type="SAM" id="MobiDB-lite"/>
    </source>
</evidence>
<organism evidence="2 3">
    <name type="scientific">Streptomyces dangxiongensis</name>
    <dbReference type="NCBI Taxonomy" id="1442032"/>
    <lineage>
        <taxon>Bacteria</taxon>
        <taxon>Bacillati</taxon>
        <taxon>Actinomycetota</taxon>
        <taxon>Actinomycetes</taxon>
        <taxon>Kitasatosporales</taxon>
        <taxon>Streptomycetaceae</taxon>
        <taxon>Streptomyces</taxon>
    </lineage>
</organism>
<proteinExistence type="predicted"/>
<dbReference type="AlphaFoldDB" id="A0A3G2JMC2"/>
<feature type="region of interest" description="Disordered" evidence="1">
    <location>
        <begin position="23"/>
        <end position="51"/>
    </location>
</feature>
<dbReference type="Proteomes" id="UP000268329">
    <property type="component" value="Chromosome"/>
</dbReference>